<sequence>MFSRSEPTQPQKVRMNMRTPTTSSITAGSTDRHRSAASEEEKRGAQIDVRELHYLEQGLLNIKEQVL</sequence>
<protein>
    <submittedName>
        <fullName evidence="2">Uncharacterized protein</fullName>
    </submittedName>
</protein>
<feature type="region of interest" description="Disordered" evidence="1">
    <location>
        <begin position="1"/>
        <end position="44"/>
    </location>
</feature>
<keyword evidence="3" id="KW-1185">Reference proteome</keyword>
<gene>
    <name evidence="2" type="ORF">F7725_021579</name>
</gene>
<dbReference type="EMBL" id="JAAKFY010000003">
    <property type="protein sequence ID" value="KAF3859180.1"/>
    <property type="molecule type" value="Genomic_DNA"/>
</dbReference>
<accession>A0A7J5ZC84</accession>
<name>A0A7J5ZC84_DISMA</name>
<feature type="compositionally biased region" description="Polar residues" evidence="1">
    <location>
        <begin position="1"/>
        <end position="11"/>
    </location>
</feature>
<reference evidence="2 3" key="1">
    <citation type="submission" date="2020-03" db="EMBL/GenBank/DDBJ databases">
        <title>Dissostichus mawsoni Genome sequencing and assembly.</title>
        <authorList>
            <person name="Park H."/>
        </authorList>
    </citation>
    <scope>NUCLEOTIDE SEQUENCE [LARGE SCALE GENOMIC DNA]</scope>
    <source>
        <strain evidence="2">DM0001</strain>
        <tissue evidence="2">Muscle</tissue>
    </source>
</reference>
<comment type="caution">
    <text evidence="2">The sequence shown here is derived from an EMBL/GenBank/DDBJ whole genome shotgun (WGS) entry which is preliminary data.</text>
</comment>
<dbReference type="AlphaFoldDB" id="A0A7J5ZC84"/>
<evidence type="ECO:0000256" key="1">
    <source>
        <dbReference type="SAM" id="MobiDB-lite"/>
    </source>
</evidence>
<proteinExistence type="predicted"/>
<evidence type="ECO:0000313" key="2">
    <source>
        <dbReference type="EMBL" id="KAF3859180.1"/>
    </source>
</evidence>
<dbReference type="Proteomes" id="UP000518266">
    <property type="component" value="Unassembled WGS sequence"/>
</dbReference>
<evidence type="ECO:0000313" key="3">
    <source>
        <dbReference type="Proteomes" id="UP000518266"/>
    </source>
</evidence>
<organism evidence="2 3">
    <name type="scientific">Dissostichus mawsoni</name>
    <name type="common">Antarctic cod</name>
    <dbReference type="NCBI Taxonomy" id="36200"/>
    <lineage>
        <taxon>Eukaryota</taxon>
        <taxon>Metazoa</taxon>
        <taxon>Chordata</taxon>
        <taxon>Craniata</taxon>
        <taxon>Vertebrata</taxon>
        <taxon>Euteleostomi</taxon>
        <taxon>Actinopterygii</taxon>
        <taxon>Neopterygii</taxon>
        <taxon>Teleostei</taxon>
        <taxon>Neoteleostei</taxon>
        <taxon>Acanthomorphata</taxon>
        <taxon>Eupercaria</taxon>
        <taxon>Perciformes</taxon>
        <taxon>Notothenioidei</taxon>
        <taxon>Nototheniidae</taxon>
        <taxon>Dissostichus</taxon>
    </lineage>
</organism>
<feature type="compositionally biased region" description="Basic and acidic residues" evidence="1">
    <location>
        <begin position="30"/>
        <end position="44"/>
    </location>
</feature>
<feature type="compositionally biased region" description="Polar residues" evidence="1">
    <location>
        <begin position="18"/>
        <end position="29"/>
    </location>
</feature>